<evidence type="ECO:0000313" key="2">
    <source>
        <dbReference type="Proteomes" id="UP000035760"/>
    </source>
</evidence>
<protein>
    <submittedName>
        <fullName evidence="1">Uncharacterized protein</fullName>
    </submittedName>
</protein>
<comment type="caution">
    <text evidence="1">The sequence shown here is derived from an EMBL/GenBank/DDBJ whole genome shotgun (WGS) entry which is preliminary data.</text>
</comment>
<dbReference type="AlphaFoldDB" id="W6ME76"/>
<reference evidence="1" key="1">
    <citation type="submission" date="2013-07" db="EMBL/GenBank/DDBJ databases">
        <authorList>
            <person name="McIlroy S."/>
        </authorList>
    </citation>
    <scope>NUCLEOTIDE SEQUENCE [LARGE SCALE GENOMIC DNA]</scope>
    <source>
        <strain evidence="1">Run_A_D11</strain>
    </source>
</reference>
<sequence>MSTPSDLARRIYANLCQSPTRSLTTEAAMERYDLWGDGLAAVVAASNGYLRIRSPGLLEAVPQESRR</sequence>
<dbReference type="EMBL" id="CBTJ020000101">
    <property type="protein sequence ID" value="CDI04128.1"/>
    <property type="molecule type" value="Genomic_DNA"/>
</dbReference>
<reference evidence="1" key="2">
    <citation type="submission" date="2014-03" db="EMBL/GenBank/DDBJ databases">
        <title>Candidatus Competibacter-lineage genomes retrieved from metagenomes reveal functional metabolic diversity.</title>
        <authorList>
            <person name="McIlroy S.J."/>
            <person name="Albertsen M."/>
            <person name="Andresen E.K."/>
            <person name="Saunders A.M."/>
            <person name="Kristiansen R."/>
            <person name="Stokholm-Bjerregaard M."/>
            <person name="Nielsen K.L."/>
            <person name="Nielsen P.H."/>
        </authorList>
    </citation>
    <scope>NUCLEOTIDE SEQUENCE</scope>
    <source>
        <strain evidence="1">Run_A_D11</strain>
    </source>
</reference>
<dbReference type="Proteomes" id="UP000035760">
    <property type="component" value="Unassembled WGS sequence"/>
</dbReference>
<dbReference type="STRING" id="1400863.BN873_890034"/>
<organism evidence="1 2">
    <name type="scientific">Candidatus Competibacter denitrificans Run_A_D11</name>
    <dbReference type="NCBI Taxonomy" id="1400863"/>
    <lineage>
        <taxon>Bacteria</taxon>
        <taxon>Pseudomonadati</taxon>
        <taxon>Pseudomonadota</taxon>
        <taxon>Gammaproteobacteria</taxon>
        <taxon>Candidatus Competibacteraceae</taxon>
        <taxon>Candidatus Competibacter</taxon>
    </lineage>
</organism>
<evidence type="ECO:0000313" key="1">
    <source>
        <dbReference type="EMBL" id="CDI04128.1"/>
    </source>
</evidence>
<dbReference type="RefSeq" id="WP_048675910.1">
    <property type="nucleotide sequence ID" value="NZ_CBTJ020000101.1"/>
</dbReference>
<gene>
    <name evidence="1" type="ORF">BN873_890034</name>
</gene>
<keyword evidence="2" id="KW-1185">Reference proteome</keyword>
<accession>W6ME76</accession>
<name>W6ME76_9GAMM</name>
<proteinExistence type="predicted"/>